<keyword evidence="1" id="KW-0732">Signal</keyword>
<reference evidence="3" key="2">
    <citation type="journal article" date="2008" name="Nucleic Acids Res.">
        <title>The rice annotation project database (RAP-DB): 2008 update.</title>
        <authorList>
            <consortium name="The rice annotation project (RAP)"/>
        </authorList>
    </citation>
    <scope>GENOME REANNOTATION</scope>
    <source>
        <strain evidence="3">cv. Nipponbare</strain>
    </source>
</reference>
<evidence type="ECO:0000313" key="3">
    <source>
        <dbReference type="Proteomes" id="UP000000763"/>
    </source>
</evidence>
<organism evidence="2 3">
    <name type="scientific">Oryza sativa subsp. japonica</name>
    <name type="common">Rice</name>
    <dbReference type="NCBI Taxonomy" id="39947"/>
    <lineage>
        <taxon>Eukaryota</taxon>
        <taxon>Viridiplantae</taxon>
        <taxon>Streptophyta</taxon>
        <taxon>Embryophyta</taxon>
        <taxon>Tracheophyta</taxon>
        <taxon>Spermatophyta</taxon>
        <taxon>Magnoliopsida</taxon>
        <taxon>Liliopsida</taxon>
        <taxon>Poales</taxon>
        <taxon>Poaceae</taxon>
        <taxon>BOP clade</taxon>
        <taxon>Oryzoideae</taxon>
        <taxon>Oryzeae</taxon>
        <taxon>Oryzinae</taxon>
        <taxon>Oryza</taxon>
        <taxon>Oryza sativa</taxon>
    </lineage>
</organism>
<accession>Q6ZD16</accession>
<dbReference type="EMBL" id="AP004465">
    <property type="protein sequence ID" value="BAD05305.1"/>
    <property type="molecule type" value="Genomic_DNA"/>
</dbReference>
<reference evidence="3" key="1">
    <citation type="journal article" date="2005" name="Nature">
        <title>The map-based sequence of the rice genome.</title>
        <authorList>
            <consortium name="International rice genome sequencing project (IRGSP)"/>
            <person name="Matsumoto T."/>
            <person name="Wu J."/>
            <person name="Kanamori H."/>
            <person name="Katayose Y."/>
            <person name="Fujisawa M."/>
            <person name="Namiki N."/>
            <person name="Mizuno H."/>
            <person name="Yamamoto K."/>
            <person name="Antonio B.A."/>
            <person name="Baba T."/>
            <person name="Sakata K."/>
            <person name="Nagamura Y."/>
            <person name="Aoki H."/>
            <person name="Arikawa K."/>
            <person name="Arita K."/>
            <person name="Bito T."/>
            <person name="Chiden Y."/>
            <person name="Fujitsuka N."/>
            <person name="Fukunaka R."/>
            <person name="Hamada M."/>
            <person name="Harada C."/>
            <person name="Hayashi A."/>
            <person name="Hijishita S."/>
            <person name="Honda M."/>
            <person name="Hosokawa S."/>
            <person name="Ichikawa Y."/>
            <person name="Idonuma A."/>
            <person name="Iijima M."/>
            <person name="Ikeda M."/>
            <person name="Ikeno M."/>
            <person name="Ito K."/>
            <person name="Ito S."/>
            <person name="Ito T."/>
            <person name="Ito Y."/>
            <person name="Ito Y."/>
            <person name="Iwabuchi A."/>
            <person name="Kamiya K."/>
            <person name="Karasawa W."/>
            <person name="Kurita K."/>
            <person name="Katagiri S."/>
            <person name="Kikuta A."/>
            <person name="Kobayashi H."/>
            <person name="Kobayashi N."/>
            <person name="Machita K."/>
            <person name="Maehara T."/>
            <person name="Masukawa M."/>
            <person name="Mizubayashi T."/>
            <person name="Mukai Y."/>
            <person name="Nagasaki H."/>
            <person name="Nagata Y."/>
            <person name="Naito S."/>
            <person name="Nakashima M."/>
            <person name="Nakama Y."/>
            <person name="Nakamichi Y."/>
            <person name="Nakamura M."/>
            <person name="Meguro A."/>
            <person name="Negishi M."/>
            <person name="Ohta I."/>
            <person name="Ohta T."/>
            <person name="Okamoto M."/>
            <person name="Ono N."/>
            <person name="Saji S."/>
            <person name="Sakaguchi M."/>
            <person name="Sakai K."/>
            <person name="Shibata M."/>
            <person name="Shimokawa T."/>
            <person name="Song J."/>
            <person name="Takazaki Y."/>
            <person name="Terasawa K."/>
            <person name="Tsugane M."/>
            <person name="Tsuji K."/>
            <person name="Ueda S."/>
            <person name="Waki K."/>
            <person name="Yamagata H."/>
            <person name="Yamamoto M."/>
            <person name="Yamamoto S."/>
            <person name="Yamane H."/>
            <person name="Yoshiki S."/>
            <person name="Yoshihara R."/>
            <person name="Yukawa K."/>
            <person name="Zhong H."/>
            <person name="Yano M."/>
            <person name="Yuan Q."/>
            <person name="Ouyang S."/>
            <person name="Liu J."/>
            <person name="Jones K.M."/>
            <person name="Gansberger K."/>
            <person name="Moffat K."/>
            <person name="Hill J."/>
            <person name="Bera J."/>
            <person name="Fadrosh D."/>
            <person name="Jin S."/>
            <person name="Johri S."/>
            <person name="Kim M."/>
            <person name="Overton L."/>
            <person name="Reardon M."/>
            <person name="Tsitrin T."/>
            <person name="Vuong H."/>
            <person name="Weaver B."/>
            <person name="Ciecko A."/>
            <person name="Tallon L."/>
            <person name="Jackson J."/>
            <person name="Pai G."/>
            <person name="Aken S.V."/>
            <person name="Utterback T."/>
            <person name="Reidmuller S."/>
            <person name="Feldblyum T."/>
            <person name="Hsiao J."/>
            <person name="Zismann V."/>
            <person name="Iobst S."/>
            <person name="de Vazeille A.R."/>
            <person name="Buell C.R."/>
            <person name="Ying K."/>
            <person name="Li Y."/>
            <person name="Lu T."/>
            <person name="Huang Y."/>
            <person name="Zhao Q."/>
            <person name="Feng Q."/>
            <person name="Zhang L."/>
            <person name="Zhu J."/>
            <person name="Weng Q."/>
            <person name="Mu J."/>
            <person name="Lu Y."/>
            <person name="Fan D."/>
            <person name="Liu Y."/>
            <person name="Guan J."/>
            <person name="Zhang Y."/>
            <person name="Yu S."/>
            <person name="Liu X."/>
            <person name="Zhang Y."/>
            <person name="Hong G."/>
            <person name="Han B."/>
            <person name="Choisne N."/>
            <person name="Demange N."/>
            <person name="Orjeda G."/>
            <person name="Samain S."/>
            <person name="Cattolico L."/>
            <person name="Pelletier E."/>
            <person name="Couloux A."/>
            <person name="Segurens B."/>
            <person name="Wincker P."/>
            <person name="D'Hont A."/>
            <person name="Scarpelli C."/>
            <person name="Weissenbach J."/>
            <person name="Salanoubat M."/>
            <person name="Quetier F."/>
            <person name="Yu Y."/>
            <person name="Kim H.R."/>
            <person name="Rambo T."/>
            <person name="Currie J."/>
            <person name="Collura K."/>
            <person name="Luo M."/>
            <person name="Yang T."/>
            <person name="Ammiraju J.S.S."/>
            <person name="Engler F."/>
            <person name="Soderlund C."/>
            <person name="Wing R.A."/>
            <person name="Palmer L.E."/>
            <person name="de la Bastide M."/>
            <person name="Spiegel L."/>
            <person name="Nascimento L."/>
            <person name="Zutavern T."/>
            <person name="O'Shaughnessy A."/>
            <person name="Dike S."/>
            <person name="Dedhia N."/>
            <person name="Preston R."/>
            <person name="Balija V."/>
            <person name="McCombie W.R."/>
            <person name="Chow T."/>
            <person name="Chen H."/>
            <person name="Chung M."/>
            <person name="Chen C."/>
            <person name="Shaw J."/>
            <person name="Wu H."/>
            <person name="Hsiao K."/>
            <person name="Chao Y."/>
            <person name="Chu M."/>
            <person name="Cheng C."/>
            <person name="Hour A."/>
            <person name="Lee P."/>
            <person name="Lin S."/>
            <person name="Lin Y."/>
            <person name="Liou J."/>
            <person name="Liu S."/>
            <person name="Hsing Y."/>
            <person name="Raghuvanshi S."/>
            <person name="Mohanty A."/>
            <person name="Bharti A.K."/>
            <person name="Gaur A."/>
            <person name="Gupta V."/>
            <person name="Kumar D."/>
            <person name="Ravi V."/>
            <person name="Vij S."/>
            <person name="Kapur A."/>
            <person name="Khurana P."/>
            <person name="Khurana P."/>
            <person name="Khurana J.P."/>
            <person name="Tyagi A.K."/>
            <person name="Gaikwad K."/>
            <person name="Singh A."/>
            <person name="Dalal V."/>
            <person name="Srivastava S."/>
            <person name="Dixit A."/>
            <person name="Pal A.K."/>
            <person name="Ghazi I.A."/>
            <person name="Yadav M."/>
            <person name="Pandit A."/>
            <person name="Bhargava A."/>
            <person name="Sureshbabu K."/>
            <person name="Batra K."/>
            <person name="Sharma T.R."/>
            <person name="Mohapatra T."/>
            <person name="Singh N.K."/>
            <person name="Messing J."/>
            <person name="Nelson A.B."/>
            <person name="Fuks G."/>
            <person name="Kavchok S."/>
            <person name="Keizer G."/>
            <person name="Linton E."/>
            <person name="Llaca V."/>
            <person name="Song R."/>
            <person name="Tanyolac B."/>
            <person name="Young S."/>
            <person name="Ho-Il K."/>
            <person name="Hahn J.H."/>
            <person name="Sangsakoo G."/>
            <person name="Vanavichit A."/>
            <person name="de Mattos Luiz.A.T."/>
            <person name="Zimmer P.D."/>
            <person name="Malone G."/>
            <person name="Dellagostin O."/>
            <person name="de Oliveira A.C."/>
            <person name="Bevan M."/>
            <person name="Bancroft I."/>
            <person name="Minx P."/>
            <person name="Cordum H."/>
            <person name="Wilson R."/>
            <person name="Cheng Z."/>
            <person name="Jin W."/>
            <person name="Jiang J."/>
            <person name="Leong S.A."/>
            <person name="Iwama H."/>
            <person name="Gojobori T."/>
            <person name="Itoh T."/>
            <person name="Niimura Y."/>
            <person name="Fujii Y."/>
            <person name="Habara T."/>
            <person name="Sakai H."/>
            <person name="Sato Y."/>
            <person name="Wilson G."/>
            <person name="Kumar K."/>
            <person name="McCouch S."/>
            <person name="Juretic N."/>
            <person name="Hoen D."/>
            <person name="Wright S."/>
            <person name="Bruskiewich R."/>
            <person name="Bureau T."/>
            <person name="Miyao A."/>
            <person name="Hirochika H."/>
            <person name="Nishikawa T."/>
            <person name="Kadowaki K."/>
            <person name="Sugiura M."/>
            <person name="Burr B."/>
            <person name="Sasaki T."/>
        </authorList>
    </citation>
    <scope>NUCLEOTIDE SEQUENCE [LARGE SCALE GENOMIC DNA]</scope>
    <source>
        <strain evidence="3">cv. Nipponbare</strain>
    </source>
</reference>
<protein>
    <submittedName>
        <fullName evidence="2">Uncharacterized protein</fullName>
    </submittedName>
</protein>
<name>Q6ZD16_ORYSJ</name>
<sequence length="81" mass="9313">MPWPRLFLSLALSLSLSLIDLKDGWQTAASPPRRVDRKEDHGHWAAPSEDAVTNDVQDWTLFRIASTAGRSQQQRPSYFRY</sequence>
<proteinExistence type="predicted"/>
<evidence type="ECO:0000313" key="2">
    <source>
        <dbReference type="EMBL" id="BAD05305.1"/>
    </source>
</evidence>
<evidence type="ECO:0000256" key="1">
    <source>
        <dbReference type="SAM" id="SignalP"/>
    </source>
</evidence>
<dbReference type="Proteomes" id="UP000000763">
    <property type="component" value="Chromosome 8"/>
</dbReference>
<feature type="signal peptide" evidence="1">
    <location>
        <begin position="1"/>
        <end position="24"/>
    </location>
</feature>
<gene>
    <name evidence="2" type="primary">P0690C12.15</name>
</gene>
<feature type="chain" id="PRO_5004283742" evidence="1">
    <location>
        <begin position="25"/>
        <end position="81"/>
    </location>
</feature>
<dbReference type="AlphaFoldDB" id="Q6ZD16"/>